<dbReference type="Gene3D" id="2.60.320.10">
    <property type="entry name" value="N-utilization substance G protein NusG, insert domain"/>
    <property type="match status" value="1"/>
</dbReference>
<evidence type="ECO:0000313" key="3">
    <source>
        <dbReference type="Proteomes" id="UP000242869"/>
    </source>
</evidence>
<reference evidence="3" key="1">
    <citation type="submission" date="2016-10" db="EMBL/GenBank/DDBJ databases">
        <authorList>
            <person name="Varghese N."/>
            <person name="Submissions S."/>
        </authorList>
    </citation>
    <scope>NUCLEOTIDE SEQUENCE [LARGE SCALE GENOMIC DNA]</scope>
    <source>
        <strain evidence="3">DSM 6150</strain>
    </source>
</reference>
<dbReference type="STRING" id="83765.SAMN05660284_01063"/>
<keyword evidence="3" id="KW-1185">Reference proteome</keyword>
<dbReference type="Proteomes" id="UP000242869">
    <property type="component" value="Unassembled WGS sequence"/>
</dbReference>
<accession>A0A1I4XQP3</accession>
<dbReference type="OrthoDB" id="47603at2"/>
<dbReference type="Pfam" id="PF07009">
    <property type="entry name" value="NusG_II"/>
    <property type="match status" value="1"/>
</dbReference>
<keyword evidence="1" id="KW-0812">Transmembrane</keyword>
<feature type="transmembrane region" description="Helical" evidence="1">
    <location>
        <begin position="6"/>
        <end position="24"/>
    </location>
</feature>
<proteinExistence type="predicted"/>
<dbReference type="AlphaFoldDB" id="A0A1I4XQP3"/>
<protein>
    <submittedName>
        <fullName evidence="2">Uncharacterized protein</fullName>
    </submittedName>
</protein>
<organism evidence="2 3">
    <name type="scientific">Formivibrio citricus</name>
    <dbReference type="NCBI Taxonomy" id="83765"/>
    <lineage>
        <taxon>Bacteria</taxon>
        <taxon>Pseudomonadati</taxon>
        <taxon>Pseudomonadota</taxon>
        <taxon>Betaproteobacteria</taxon>
        <taxon>Neisseriales</taxon>
        <taxon>Chitinibacteraceae</taxon>
        <taxon>Formivibrio</taxon>
    </lineage>
</organism>
<evidence type="ECO:0000256" key="1">
    <source>
        <dbReference type="SAM" id="Phobius"/>
    </source>
</evidence>
<dbReference type="InterPro" id="IPR038690">
    <property type="entry name" value="NusG_2_sf"/>
</dbReference>
<keyword evidence="1" id="KW-1133">Transmembrane helix</keyword>
<dbReference type="CDD" id="cd09910">
    <property type="entry name" value="NGN-insert_like"/>
    <property type="match status" value="1"/>
</dbReference>
<keyword evidence="1" id="KW-0472">Membrane</keyword>
<dbReference type="EMBL" id="FOVE01000006">
    <property type="protein sequence ID" value="SFN28155.1"/>
    <property type="molecule type" value="Genomic_DNA"/>
</dbReference>
<evidence type="ECO:0000313" key="2">
    <source>
        <dbReference type="EMBL" id="SFN28155.1"/>
    </source>
</evidence>
<gene>
    <name evidence="2" type="ORF">SAMN05660284_01063</name>
</gene>
<name>A0A1I4XQP3_9NEIS</name>
<sequence length="119" mass="13159">MRAGDWLVLLLSAALVGALFWMTLHQDSAARVRVFQDGKLLGEYDLGVPRRIEAHGPLGVTLVEIEGGRVRIARDPSPRQYCVKAGWLDAAGQVAICLPNRTSIELVSREKRPYDSIAY</sequence>